<comment type="similarity">
    <text evidence="1">Belongs to the metallo-beta-lactamase superfamily. Class-B beta-lactamase family.</text>
</comment>
<dbReference type="SMART" id="SM00849">
    <property type="entry name" value="Lactamase_B"/>
    <property type="match status" value="1"/>
</dbReference>
<dbReference type="PANTHER" id="PTHR42951:SF4">
    <property type="entry name" value="ACYL-COENZYME A THIOESTERASE MBLAC2"/>
    <property type="match status" value="1"/>
</dbReference>
<organism evidence="3 4">
    <name type="scientific">Profundibacter amoris</name>
    <dbReference type="NCBI Taxonomy" id="2171755"/>
    <lineage>
        <taxon>Bacteria</taxon>
        <taxon>Pseudomonadati</taxon>
        <taxon>Pseudomonadota</taxon>
        <taxon>Alphaproteobacteria</taxon>
        <taxon>Rhodobacterales</taxon>
        <taxon>Paracoccaceae</taxon>
        <taxon>Profundibacter</taxon>
    </lineage>
</organism>
<feature type="domain" description="Metallo-beta-lactamase" evidence="2">
    <location>
        <begin position="117"/>
        <end position="301"/>
    </location>
</feature>
<dbReference type="Pfam" id="PF00753">
    <property type="entry name" value="Lactamase_B"/>
    <property type="match status" value="1"/>
</dbReference>
<dbReference type="Proteomes" id="UP000261704">
    <property type="component" value="Chromosome"/>
</dbReference>
<keyword evidence="3" id="KW-0378">Hydrolase</keyword>
<reference evidence="3 4" key="1">
    <citation type="submission" date="2018-09" db="EMBL/GenBank/DDBJ databases">
        <title>Profundibacter amoris BAR1 gen. nov., sp. nov., a new member of the Roseobacter clade isolated at Lokis Castle Vent Field on the Arctic Mid-Oceanic Ridge.</title>
        <authorList>
            <person name="Le Moine Bauer S."/>
            <person name="Sjoeberg A.G."/>
            <person name="L'Haridon S."/>
            <person name="Stokke R."/>
            <person name="Roalkvam I."/>
            <person name="Steen I.H."/>
            <person name="Dahle H."/>
        </authorList>
    </citation>
    <scope>NUCLEOTIDE SEQUENCE [LARGE SCALE GENOMIC DNA]</scope>
    <source>
        <strain evidence="3 4">BAR1</strain>
    </source>
</reference>
<keyword evidence="4" id="KW-1185">Reference proteome</keyword>
<sequence>MVKPRICGGAYTSGQQKRGKRWCAMIELVLTVCLAGDPAVCAKRMLPRTAVVSQMECEASAGARIEAWQMQHPDLRIAKQACETPDIAPLPVTEIADGIWMHKGLHEIPTPQNAGDLANIGFVVGQHAIAVIDAGGSRDVAERLLAAIRQVSDLPVEYLVLTHMHPDHMMGASLFMDMGAQILGHENLPAALASRAETYQANYGRLIGSQRMILSDAVPVEALTTGIAEIDLGGRFLHLAQTPTAHTDNDLRLFDDLTATLWAGDLVFAEHTPALDGSITGWLSVLDDLRASKADRVVPGHGPVSLPWPEGMRDVYGYLAAIAQETRAAIKQGESLSVAITHVGESQRDKWLLFDEFNARNATAAYTELEWE</sequence>
<dbReference type="InterPro" id="IPR030829">
    <property type="entry name" value="SoxH-rel_PQQ_2"/>
</dbReference>
<dbReference type="GO" id="GO:0017001">
    <property type="term" value="P:antibiotic catabolic process"/>
    <property type="evidence" value="ECO:0007669"/>
    <property type="project" value="UniProtKB-ARBA"/>
</dbReference>
<dbReference type="CDD" id="cd16282">
    <property type="entry name" value="metallo-hydrolase-like_MBL-fold"/>
    <property type="match status" value="1"/>
</dbReference>
<dbReference type="NCBIfam" id="TIGR04559">
    <property type="entry name" value="SoxH_rel_PQQ_2"/>
    <property type="match status" value="1"/>
</dbReference>
<dbReference type="AlphaFoldDB" id="A0A347UCU7"/>
<dbReference type="KEGG" id="pamo:BAR1_01205"/>
<dbReference type="InterPro" id="IPR001279">
    <property type="entry name" value="Metallo-B-lactamas"/>
</dbReference>
<dbReference type="InterPro" id="IPR036866">
    <property type="entry name" value="RibonucZ/Hydroxyglut_hydro"/>
</dbReference>
<dbReference type="Gene3D" id="3.60.15.10">
    <property type="entry name" value="Ribonuclease Z/Hydroxyacylglutathione hydrolase-like"/>
    <property type="match status" value="1"/>
</dbReference>
<proteinExistence type="inferred from homology"/>
<evidence type="ECO:0000256" key="1">
    <source>
        <dbReference type="ARBA" id="ARBA00005250"/>
    </source>
</evidence>
<dbReference type="GO" id="GO:0016787">
    <property type="term" value="F:hydrolase activity"/>
    <property type="evidence" value="ECO:0007669"/>
    <property type="project" value="UniProtKB-KW"/>
</dbReference>
<name>A0A347UCU7_9RHOB</name>
<evidence type="ECO:0000259" key="2">
    <source>
        <dbReference type="SMART" id="SM00849"/>
    </source>
</evidence>
<dbReference type="InterPro" id="IPR050855">
    <property type="entry name" value="NDM-1-like"/>
</dbReference>
<dbReference type="SUPFAM" id="SSF56281">
    <property type="entry name" value="Metallo-hydrolase/oxidoreductase"/>
    <property type="match status" value="1"/>
</dbReference>
<dbReference type="EMBL" id="CP032125">
    <property type="protein sequence ID" value="AXX96675.1"/>
    <property type="molecule type" value="Genomic_DNA"/>
</dbReference>
<evidence type="ECO:0000313" key="4">
    <source>
        <dbReference type="Proteomes" id="UP000261704"/>
    </source>
</evidence>
<accession>A0A347UCU7</accession>
<dbReference type="PANTHER" id="PTHR42951">
    <property type="entry name" value="METALLO-BETA-LACTAMASE DOMAIN-CONTAINING"/>
    <property type="match status" value="1"/>
</dbReference>
<protein>
    <submittedName>
        <fullName evidence="3">Quinoprotein relay system zinc metallohydrolase 2</fullName>
    </submittedName>
</protein>
<gene>
    <name evidence="3" type="ORF">BAR1_01205</name>
</gene>
<dbReference type="OrthoDB" id="420651at2"/>
<evidence type="ECO:0000313" key="3">
    <source>
        <dbReference type="EMBL" id="AXX96675.1"/>
    </source>
</evidence>